<evidence type="ECO:0000256" key="2">
    <source>
        <dbReference type="ARBA" id="ARBA00022801"/>
    </source>
</evidence>
<comment type="caution">
    <text evidence="4">The sequence shown here is derived from an EMBL/GenBank/DDBJ whole genome shotgun (WGS) entry which is preliminary data.</text>
</comment>
<dbReference type="Proteomes" id="UP000294723">
    <property type="component" value="Unassembled WGS sequence"/>
</dbReference>
<dbReference type="Gene3D" id="1.10.4080.10">
    <property type="entry name" value="ADP-ribosylation/Crystallin J1"/>
    <property type="match status" value="1"/>
</dbReference>
<accession>A0A4R5BVP5</accession>
<dbReference type="PANTHER" id="PTHR16222">
    <property type="entry name" value="ADP-RIBOSYLGLYCOHYDROLASE"/>
    <property type="match status" value="1"/>
</dbReference>
<feature type="binding site" evidence="3">
    <location>
        <position position="184"/>
    </location>
    <ligand>
        <name>Mg(2+)</name>
        <dbReference type="ChEBI" id="CHEBI:18420"/>
        <label>1</label>
    </ligand>
</feature>
<feature type="binding site" evidence="3">
    <location>
        <position position="183"/>
    </location>
    <ligand>
        <name>Mg(2+)</name>
        <dbReference type="ChEBI" id="CHEBI:18420"/>
        <label>1</label>
    </ligand>
</feature>
<reference evidence="4 5" key="1">
    <citation type="submission" date="2019-03" db="EMBL/GenBank/DDBJ databases">
        <title>Draft genome sequences of novel Actinobacteria.</title>
        <authorList>
            <person name="Sahin N."/>
            <person name="Ay H."/>
            <person name="Saygin H."/>
        </authorList>
    </citation>
    <scope>NUCLEOTIDE SEQUENCE [LARGE SCALE GENOMIC DNA]</scope>
    <source>
        <strain evidence="4 5">5K548</strain>
    </source>
</reference>
<organism evidence="4 5">
    <name type="scientific">Saccharopolyspora karakumensis</name>
    <dbReference type="NCBI Taxonomy" id="2530386"/>
    <lineage>
        <taxon>Bacteria</taxon>
        <taxon>Bacillati</taxon>
        <taxon>Actinomycetota</taxon>
        <taxon>Actinomycetes</taxon>
        <taxon>Pseudonocardiales</taxon>
        <taxon>Pseudonocardiaceae</taxon>
        <taxon>Saccharopolyspora</taxon>
    </lineage>
</organism>
<dbReference type="AlphaFoldDB" id="A0A4R5BVP5"/>
<dbReference type="GO" id="GO:0046872">
    <property type="term" value="F:metal ion binding"/>
    <property type="evidence" value="ECO:0007669"/>
    <property type="project" value="UniProtKB-KW"/>
</dbReference>
<dbReference type="InterPro" id="IPR050792">
    <property type="entry name" value="ADP-ribosylglycohydrolase"/>
</dbReference>
<dbReference type="Pfam" id="PF03747">
    <property type="entry name" value="ADP_ribosyl_GH"/>
    <property type="match status" value="1"/>
</dbReference>
<protein>
    <submittedName>
        <fullName evidence="4">ADP-ribosylglycohydrolase family protein</fullName>
    </submittedName>
</protein>
<keyword evidence="3" id="KW-0460">Magnesium</keyword>
<dbReference type="EMBL" id="SMLA01000011">
    <property type="protein sequence ID" value="TDD89683.1"/>
    <property type="molecule type" value="Genomic_DNA"/>
</dbReference>
<name>A0A4R5BVP5_9PSEU</name>
<dbReference type="GO" id="GO:0016787">
    <property type="term" value="F:hydrolase activity"/>
    <property type="evidence" value="ECO:0007669"/>
    <property type="project" value="UniProtKB-KW"/>
</dbReference>
<keyword evidence="5" id="KW-1185">Reference proteome</keyword>
<dbReference type="PANTHER" id="PTHR16222:SF24">
    <property type="entry name" value="ADP-RIBOSYLHYDROLASE ARH3"/>
    <property type="match status" value="1"/>
</dbReference>
<comment type="similarity">
    <text evidence="1">Belongs to the ADP-ribosylglycohydrolase family.</text>
</comment>
<dbReference type="InterPro" id="IPR036705">
    <property type="entry name" value="Ribosyl_crysJ1_sf"/>
</dbReference>
<feature type="binding site" evidence="3">
    <location>
        <position position="181"/>
    </location>
    <ligand>
        <name>Mg(2+)</name>
        <dbReference type="ChEBI" id="CHEBI:18420"/>
        <label>1</label>
    </ligand>
</feature>
<evidence type="ECO:0000256" key="3">
    <source>
        <dbReference type="PIRSR" id="PIRSR605502-1"/>
    </source>
</evidence>
<keyword evidence="2 4" id="KW-0378">Hydrolase</keyword>
<evidence type="ECO:0000256" key="1">
    <source>
        <dbReference type="ARBA" id="ARBA00010702"/>
    </source>
</evidence>
<dbReference type="SUPFAM" id="SSF101478">
    <property type="entry name" value="ADP-ribosylglycohydrolase"/>
    <property type="match status" value="1"/>
</dbReference>
<proteinExistence type="inferred from homology"/>
<dbReference type="InterPro" id="IPR005502">
    <property type="entry name" value="Ribosyl_crysJ1"/>
</dbReference>
<keyword evidence="3" id="KW-0479">Metal-binding</keyword>
<sequence length="244" mass="25764">MVDHQLGAVRESGSGQHVHVGVGQLRADRGFCCSAASDQRLQGVRWGHAGCAGGGVVERSCGGVLRGRRDRGADAQPSQRVLVRRGVGGDRASLIREVPLREAVRLARELLTRWREHEEQLRVLGKAVALAERGVVSPEEIAQELGGGWVGEVALAIGLYAVLATDDLRAALLLSVNHSGDSDSTGMVCGNIGGALYGARAVPADWLGTLELRGLVETVAEDALAEFSPGPPADPGWAQRYPAW</sequence>
<comment type="cofactor">
    <cofactor evidence="3">
        <name>Mg(2+)</name>
        <dbReference type="ChEBI" id="CHEBI:18420"/>
    </cofactor>
    <text evidence="3">Binds 2 magnesium ions per subunit.</text>
</comment>
<evidence type="ECO:0000313" key="4">
    <source>
        <dbReference type="EMBL" id="TDD89683.1"/>
    </source>
</evidence>
<gene>
    <name evidence="4" type="ORF">E1202_10390</name>
</gene>
<evidence type="ECO:0000313" key="5">
    <source>
        <dbReference type="Proteomes" id="UP000294723"/>
    </source>
</evidence>